<accession>A0AA39M0C5</accession>
<dbReference type="PANTHER" id="PTHR47634:SF9">
    <property type="entry name" value="PROTEIN KINASE DOMAIN-CONTAINING PROTEIN-RELATED"/>
    <property type="match status" value="1"/>
</dbReference>
<dbReference type="Gene3D" id="1.10.510.10">
    <property type="entry name" value="Transferase(Phosphotransferase) domain 1"/>
    <property type="match status" value="1"/>
</dbReference>
<keyword evidence="5" id="KW-0418">Kinase</keyword>
<evidence type="ECO:0000256" key="6">
    <source>
        <dbReference type="ARBA" id="ARBA00022840"/>
    </source>
</evidence>
<dbReference type="GO" id="GO:0005524">
    <property type="term" value="F:ATP binding"/>
    <property type="evidence" value="ECO:0007669"/>
    <property type="project" value="UniProtKB-KW"/>
</dbReference>
<dbReference type="Pfam" id="PF00069">
    <property type="entry name" value="Pkinase"/>
    <property type="match status" value="2"/>
</dbReference>
<dbReference type="GO" id="GO:0005737">
    <property type="term" value="C:cytoplasm"/>
    <property type="evidence" value="ECO:0007669"/>
    <property type="project" value="TreeGrafter"/>
</dbReference>
<dbReference type="GO" id="GO:0050684">
    <property type="term" value="P:regulation of mRNA processing"/>
    <property type="evidence" value="ECO:0007669"/>
    <property type="project" value="TreeGrafter"/>
</dbReference>
<feature type="region of interest" description="Disordered" evidence="9">
    <location>
        <begin position="18"/>
        <end position="44"/>
    </location>
</feature>
<keyword evidence="4" id="KW-0547">Nucleotide-binding</keyword>
<dbReference type="InterPro" id="IPR051334">
    <property type="entry name" value="SRPK"/>
</dbReference>
<dbReference type="SUPFAM" id="SSF56112">
    <property type="entry name" value="Protein kinase-like (PK-like)"/>
    <property type="match status" value="1"/>
</dbReference>
<evidence type="ECO:0000313" key="11">
    <source>
        <dbReference type="EMBL" id="KAK0416177.1"/>
    </source>
</evidence>
<keyword evidence="6" id="KW-0067">ATP-binding</keyword>
<dbReference type="InterPro" id="IPR000719">
    <property type="entry name" value="Prot_kinase_dom"/>
</dbReference>
<evidence type="ECO:0000256" key="3">
    <source>
        <dbReference type="ARBA" id="ARBA00022679"/>
    </source>
</evidence>
<evidence type="ECO:0000256" key="7">
    <source>
        <dbReference type="ARBA" id="ARBA00047899"/>
    </source>
</evidence>
<comment type="catalytic activity">
    <reaction evidence="8">
        <text>L-seryl-[protein] + ATP = O-phospho-L-seryl-[protein] + ADP + H(+)</text>
        <dbReference type="Rhea" id="RHEA:17989"/>
        <dbReference type="Rhea" id="RHEA-COMP:9863"/>
        <dbReference type="Rhea" id="RHEA-COMP:11604"/>
        <dbReference type="ChEBI" id="CHEBI:15378"/>
        <dbReference type="ChEBI" id="CHEBI:29999"/>
        <dbReference type="ChEBI" id="CHEBI:30616"/>
        <dbReference type="ChEBI" id="CHEBI:83421"/>
        <dbReference type="ChEBI" id="CHEBI:456216"/>
        <dbReference type="EC" id="2.7.11.1"/>
    </reaction>
</comment>
<dbReference type="EMBL" id="JAUCMV010000002">
    <property type="protein sequence ID" value="KAK0416177.1"/>
    <property type="molecule type" value="Genomic_DNA"/>
</dbReference>
<dbReference type="Gene3D" id="3.30.200.20">
    <property type="entry name" value="Phosphorylase Kinase, domain 1"/>
    <property type="match status" value="1"/>
</dbReference>
<evidence type="ECO:0000256" key="1">
    <source>
        <dbReference type="ARBA" id="ARBA00012513"/>
    </source>
</evidence>
<evidence type="ECO:0000256" key="5">
    <source>
        <dbReference type="ARBA" id="ARBA00022777"/>
    </source>
</evidence>
<dbReference type="EC" id="2.7.11.1" evidence="1"/>
<evidence type="ECO:0000256" key="4">
    <source>
        <dbReference type="ARBA" id="ARBA00022741"/>
    </source>
</evidence>
<proteinExistence type="predicted"/>
<reference evidence="11" key="1">
    <citation type="submission" date="2023-06" db="EMBL/GenBank/DDBJ databases">
        <title>Genomic analysis of the entomopathogenic nematode Steinernema hermaphroditum.</title>
        <authorList>
            <person name="Schwarz E.M."/>
            <person name="Heppert J.K."/>
            <person name="Baniya A."/>
            <person name="Schwartz H.T."/>
            <person name="Tan C.-H."/>
            <person name="Antoshechkin I."/>
            <person name="Sternberg P.W."/>
            <person name="Goodrich-Blair H."/>
            <person name="Dillman A.R."/>
        </authorList>
    </citation>
    <scope>NUCLEOTIDE SEQUENCE</scope>
    <source>
        <strain evidence="11">PS9179</strain>
        <tissue evidence="11">Whole animal</tissue>
    </source>
</reference>
<evidence type="ECO:0000256" key="8">
    <source>
        <dbReference type="ARBA" id="ARBA00048679"/>
    </source>
</evidence>
<dbReference type="AlphaFoldDB" id="A0AA39M0C5"/>
<dbReference type="InterPro" id="IPR008271">
    <property type="entry name" value="Ser/Thr_kinase_AS"/>
</dbReference>
<dbReference type="Proteomes" id="UP001175271">
    <property type="component" value="Unassembled WGS sequence"/>
</dbReference>
<dbReference type="PROSITE" id="PS00108">
    <property type="entry name" value="PROTEIN_KINASE_ST"/>
    <property type="match status" value="1"/>
</dbReference>
<keyword evidence="3" id="KW-0808">Transferase</keyword>
<dbReference type="GO" id="GO:0005634">
    <property type="term" value="C:nucleus"/>
    <property type="evidence" value="ECO:0007669"/>
    <property type="project" value="TreeGrafter"/>
</dbReference>
<dbReference type="PROSITE" id="PS50011">
    <property type="entry name" value="PROTEIN_KINASE_DOM"/>
    <property type="match status" value="1"/>
</dbReference>
<sequence>MGFCRALWDDLSVRTSSGTKRKSTEAPTDSGKKMKLTPKSPREETDYPVKLHDFVRERFFVLRKAGCGSFAAVWICWDVERRQFVALKISKHTKEVLEATWTEVEIYKHLQKKVPLRRNIVALHEWFQLRHDGHTHVCLVFELMGMNLQQRIRTNKTGFTAFDVQRILTDVLGGLRILHENNIVHTDLKPENILTGISVQDELELTDRTIVAMKKMQGTDRFLGALRKHERRLSRGGEKREVVIKVADLGSAQFLKEHLIYDYMVTTQPYRSFEVLMRDEWTTSTDIWSVGCVAYELATAKMLLPVVDEDERLHLNWMISRLGMPRSELRHSGRHARVHFDARGGRVDDSHINSYKVKPEKIMVHNRVGFSAKKAELLCDFIWRTLDFDKMKRPSSAACLQHPFIANPFR</sequence>
<keyword evidence="12" id="KW-1185">Reference proteome</keyword>
<evidence type="ECO:0000256" key="2">
    <source>
        <dbReference type="ARBA" id="ARBA00022527"/>
    </source>
</evidence>
<dbReference type="GO" id="GO:0004674">
    <property type="term" value="F:protein serine/threonine kinase activity"/>
    <property type="evidence" value="ECO:0007669"/>
    <property type="project" value="UniProtKB-KW"/>
</dbReference>
<comment type="caution">
    <text evidence="11">The sequence shown here is derived from an EMBL/GenBank/DDBJ whole genome shotgun (WGS) entry which is preliminary data.</text>
</comment>
<name>A0AA39M0C5_9BILA</name>
<organism evidence="11 12">
    <name type="scientific">Steinernema hermaphroditum</name>
    <dbReference type="NCBI Taxonomy" id="289476"/>
    <lineage>
        <taxon>Eukaryota</taxon>
        <taxon>Metazoa</taxon>
        <taxon>Ecdysozoa</taxon>
        <taxon>Nematoda</taxon>
        <taxon>Chromadorea</taxon>
        <taxon>Rhabditida</taxon>
        <taxon>Tylenchina</taxon>
        <taxon>Panagrolaimomorpha</taxon>
        <taxon>Strongyloidoidea</taxon>
        <taxon>Steinernematidae</taxon>
        <taxon>Steinernema</taxon>
    </lineage>
</organism>
<dbReference type="InterPro" id="IPR011009">
    <property type="entry name" value="Kinase-like_dom_sf"/>
</dbReference>
<evidence type="ECO:0000259" key="10">
    <source>
        <dbReference type="PROSITE" id="PS50011"/>
    </source>
</evidence>
<feature type="domain" description="Protein kinase" evidence="10">
    <location>
        <begin position="59"/>
        <end position="405"/>
    </location>
</feature>
<evidence type="ECO:0000256" key="9">
    <source>
        <dbReference type="SAM" id="MobiDB-lite"/>
    </source>
</evidence>
<dbReference type="PANTHER" id="PTHR47634">
    <property type="entry name" value="PROTEIN KINASE DOMAIN-CONTAINING PROTEIN-RELATED"/>
    <property type="match status" value="1"/>
</dbReference>
<protein>
    <recommendedName>
        <fullName evidence="1">non-specific serine/threonine protein kinase</fullName>
        <ecNumber evidence="1">2.7.11.1</ecNumber>
    </recommendedName>
</protein>
<comment type="catalytic activity">
    <reaction evidence="7">
        <text>L-threonyl-[protein] + ATP = O-phospho-L-threonyl-[protein] + ADP + H(+)</text>
        <dbReference type="Rhea" id="RHEA:46608"/>
        <dbReference type="Rhea" id="RHEA-COMP:11060"/>
        <dbReference type="Rhea" id="RHEA-COMP:11605"/>
        <dbReference type="ChEBI" id="CHEBI:15378"/>
        <dbReference type="ChEBI" id="CHEBI:30013"/>
        <dbReference type="ChEBI" id="CHEBI:30616"/>
        <dbReference type="ChEBI" id="CHEBI:61977"/>
        <dbReference type="ChEBI" id="CHEBI:456216"/>
        <dbReference type="EC" id="2.7.11.1"/>
    </reaction>
</comment>
<gene>
    <name evidence="11" type="ORF">QR680_012329</name>
</gene>
<dbReference type="SMART" id="SM00220">
    <property type="entry name" value="S_TKc"/>
    <property type="match status" value="1"/>
</dbReference>
<keyword evidence="2" id="KW-0723">Serine/threonine-protein kinase</keyword>
<evidence type="ECO:0000313" key="12">
    <source>
        <dbReference type="Proteomes" id="UP001175271"/>
    </source>
</evidence>
<dbReference type="GO" id="GO:0000245">
    <property type="term" value="P:spliceosomal complex assembly"/>
    <property type="evidence" value="ECO:0007669"/>
    <property type="project" value="TreeGrafter"/>
</dbReference>